<proteinExistence type="predicted"/>
<sequence length="198" mass="21702">MRRKSEERRHHIMQVATATFSELGVENTTMSEIVSRLGGSKSTIYSYFPSKDELVQAVLAQAAEFRLQDAFAALDPARPLAATLRQFGRAYLAQLLTPEMLSATRIAQQDGARNGNGMRFYDKGPRTGWAIVQAYLAHHAAAGTLVAGDTWVAAMHLKGLLQGELLDRAMFGEVPAEPAIHDAADRAVEAFLRAYLAR</sequence>
<dbReference type="GO" id="GO:0000976">
    <property type="term" value="F:transcription cis-regulatory region binding"/>
    <property type="evidence" value="ECO:0007669"/>
    <property type="project" value="TreeGrafter"/>
</dbReference>
<dbReference type="SUPFAM" id="SSF48498">
    <property type="entry name" value="Tetracyclin repressor-like, C-terminal domain"/>
    <property type="match status" value="1"/>
</dbReference>
<dbReference type="PRINTS" id="PR00455">
    <property type="entry name" value="HTHTETR"/>
</dbReference>
<dbReference type="AlphaFoldDB" id="A0A6I3XHV6"/>
<dbReference type="Gene3D" id="1.10.357.10">
    <property type="entry name" value="Tetracycline Repressor, domain 2"/>
    <property type="match status" value="1"/>
</dbReference>
<evidence type="ECO:0000256" key="2">
    <source>
        <dbReference type="PROSITE-ProRule" id="PRU00335"/>
    </source>
</evidence>
<organism evidence="4 5">
    <name type="scientific">Pseudoduganella dura</name>
    <dbReference type="NCBI Taxonomy" id="321982"/>
    <lineage>
        <taxon>Bacteria</taxon>
        <taxon>Pseudomonadati</taxon>
        <taxon>Pseudomonadota</taxon>
        <taxon>Betaproteobacteria</taxon>
        <taxon>Burkholderiales</taxon>
        <taxon>Oxalobacteraceae</taxon>
        <taxon>Telluria group</taxon>
        <taxon>Pseudoduganella</taxon>
    </lineage>
</organism>
<dbReference type="Pfam" id="PF00440">
    <property type="entry name" value="TetR_N"/>
    <property type="match status" value="1"/>
</dbReference>
<dbReference type="SUPFAM" id="SSF46689">
    <property type="entry name" value="Homeodomain-like"/>
    <property type="match status" value="1"/>
</dbReference>
<dbReference type="InterPro" id="IPR001647">
    <property type="entry name" value="HTH_TetR"/>
</dbReference>
<keyword evidence="5" id="KW-1185">Reference proteome</keyword>
<feature type="domain" description="HTH tetR-type" evidence="3">
    <location>
        <begin position="6"/>
        <end position="66"/>
    </location>
</feature>
<dbReference type="EMBL" id="WNWM01000002">
    <property type="protein sequence ID" value="MUI11335.1"/>
    <property type="molecule type" value="Genomic_DNA"/>
</dbReference>
<name>A0A6I3XHV6_9BURK</name>
<dbReference type="OrthoDB" id="8535430at2"/>
<evidence type="ECO:0000313" key="5">
    <source>
        <dbReference type="Proteomes" id="UP000431684"/>
    </source>
</evidence>
<keyword evidence="1 2" id="KW-0238">DNA-binding</keyword>
<feature type="DNA-binding region" description="H-T-H motif" evidence="2">
    <location>
        <begin position="29"/>
        <end position="48"/>
    </location>
</feature>
<reference evidence="4 5" key="1">
    <citation type="submission" date="2019-11" db="EMBL/GenBank/DDBJ databases">
        <title>Draft Genome Sequences of Six Type Strains of the Genus Massilia.</title>
        <authorList>
            <person name="Miess H."/>
            <person name="Frediansyah A."/>
            <person name="Goeker M."/>
            <person name="Gross H."/>
        </authorList>
    </citation>
    <scope>NUCLEOTIDE SEQUENCE [LARGE SCALE GENOMIC DNA]</scope>
    <source>
        <strain evidence="4 5">DSM 17513</strain>
    </source>
</reference>
<evidence type="ECO:0000313" key="4">
    <source>
        <dbReference type="EMBL" id="MUI11335.1"/>
    </source>
</evidence>
<dbReference type="Proteomes" id="UP000431684">
    <property type="component" value="Unassembled WGS sequence"/>
</dbReference>
<protein>
    <submittedName>
        <fullName evidence="4">TetR family transcriptional regulator</fullName>
    </submittedName>
</protein>
<dbReference type="Gene3D" id="1.10.10.60">
    <property type="entry name" value="Homeodomain-like"/>
    <property type="match status" value="1"/>
</dbReference>
<evidence type="ECO:0000256" key="1">
    <source>
        <dbReference type="ARBA" id="ARBA00023125"/>
    </source>
</evidence>
<dbReference type="InterPro" id="IPR050109">
    <property type="entry name" value="HTH-type_TetR-like_transc_reg"/>
</dbReference>
<dbReference type="InterPro" id="IPR036271">
    <property type="entry name" value="Tet_transcr_reg_TetR-rel_C_sf"/>
</dbReference>
<dbReference type="Pfam" id="PF14246">
    <property type="entry name" value="TetR_C_7"/>
    <property type="match status" value="1"/>
</dbReference>
<dbReference type="PANTHER" id="PTHR30055:SF119">
    <property type="entry name" value="NALC"/>
    <property type="match status" value="1"/>
</dbReference>
<dbReference type="InterPro" id="IPR039536">
    <property type="entry name" value="TetR_C_Proteobacteria"/>
</dbReference>
<dbReference type="GO" id="GO:0003700">
    <property type="term" value="F:DNA-binding transcription factor activity"/>
    <property type="evidence" value="ECO:0007669"/>
    <property type="project" value="TreeGrafter"/>
</dbReference>
<accession>A0A6I3XHV6</accession>
<dbReference type="RefSeq" id="WP_155707318.1">
    <property type="nucleotide sequence ID" value="NZ_BMWU01000016.1"/>
</dbReference>
<dbReference type="PROSITE" id="PS50977">
    <property type="entry name" value="HTH_TETR_2"/>
    <property type="match status" value="1"/>
</dbReference>
<gene>
    <name evidence="4" type="ORF">GJV26_02360</name>
</gene>
<evidence type="ECO:0000259" key="3">
    <source>
        <dbReference type="PROSITE" id="PS50977"/>
    </source>
</evidence>
<dbReference type="InterPro" id="IPR009057">
    <property type="entry name" value="Homeodomain-like_sf"/>
</dbReference>
<dbReference type="PANTHER" id="PTHR30055">
    <property type="entry name" value="HTH-TYPE TRANSCRIPTIONAL REGULATOR RUTR"/>
    <property type="match status" value="1"/>
</dbReference>
<comment type="caution">
    <text evidence="4">The sequence shown here is derived from an EMBL/GenBank/DDBJ whole genome shotgun (WGS) entry which is preliminary data.</text>
</comment>